<comment type="similarity">
    <text evidence="1">Belongs to the universal stress protein A family.</text>
</comment>
<evidence type="ECO:0000259" key="2">
    <source>
        <dbReference type="Pfam" id="PF00582"/>
    </source>
</evidence>
<dbReference type="EMBL" id="BAABHW010000004">
    <property type="protein sequence ID" value="GAA5078214.1"/>
    <property type="molecule type" value="Genomic_DNA"/>
</dbReference>
<dbReference type="InterPro" id="IPR006015">
    <property type="entry name" value="Universal_stress_UspA"/>
</dbReference>
<proteinExistence type="inferred from homology"/>
<dbReference type="RefSeq" id="WP_222191444.1">
    <property type="nucleotide sequence ID" value="NZ_BAABHW010000004.1"/>
</dbReference>
<dbReference type="InterPro" id="IPR014729">
    <property type="entry name" value="Rossmann-like_a/b/a_fold"/>
</dbReference>
<keyword evidence="4" id="KW-1185">Reference proteome</keyword>
<evidence type="ECO:0000313" key="3">
    <source>
        <dbReference type="EMBL" id="GAA5078214.1"/>
    </source>
</evidence>
<reference evidence="4" key="1">
    <citation type="journal article" date="2019" name="Int. J. Syst. Evol. Microbiol.">
        <title>The Global Catalogue of Microorganisms (GCM) 10K type strain sequencing project: providing services to taxonomists for standard genome sequencing and annotation.</title>
        <authorList>
            <consortium name="The Broad Institute Genomics Platform"/>
            <consortium name="The Broad Institute Genome Sequencing Center for Infectious Disease"/>
            <person name="Wu L."/>
            <person name="Ma J."/>
        </authorList>
    </citation>
    <scope>NUCLEOTIDE SEQUENCE [LARGE SCALE GENOMIC DNA]</scope>
    <source>
        <strain evidence="4">JCM 18015</strain>
    </source>
</reference>
<dbReference type="InterPro" id="IPR006016">
    <property type="entry name" value="UspA"/>
</dbReference>
<dbReference type="PRINTS" id="PR01438">
    <property type="entry name" value="UNVRSLSTRESS"/>
</dbReference>
<protein>
    <submittedName>
        <fullName evidence="3">Universal stress protein</fullName>
    </submittedName>
</protein>
<feature type="domain" description="UspA" evidence="2">
    <location>
        <begin position="1"/>
        <end position="141"/>
    </location>
</feature>
<dbReference type="Gene3D" id="3.40.50.620">
    <property type="entry name" value="HUPs"/>
    <property type="match status" value="1"/>
</dbReference>
<dbReference type="SUPFAM" id="SSF52402">
    <property type="entry name" value="Adenine nucleotide alpha hydrolases-like"/>
    <property type="match status" value="1"/>
</dbReference>
<dbReference type="Proteomes" id="UP001499910">
    <property type="component" value="Unassembled WGS sequence"/>
</dbReference>
<comment type="caution">
    <text evidence="3">The sequence shown here is derived from an EMBL/GenBank/DDBJ whole genome shotgun (WGS) entry which is preliminary data.</text>
</comment>
<dbReference type="Pfam" id="PF00582">
    <property type="entry name" value="Usp"/>
    <property type="match status" value="1"/>
</dbReference>
<sequence>MYKKILLPVDLSAEHSWAKALPTALRLAGPEDGVLHVVTVVPDFGMSVVGTFFEKGYEDKALTHVGEELKAWVAQHVPADVEVHPHVLLGRVYDEVISAANRLDVDAIVLASHRPELSDYLIGPNAARIVRHARQSVFVVREG</sequence>
<gene>
    <name evidence="3" type="ORF">GCM10023209_29260</name>
</gene>
<evidence type="ECO:0000256" key="1">
    <source>
        <dbReference type="ARBA" id="ARBA00008791"/>
    </source>
</evidence>
<name>A0ABP9LKS5_9RHOB</name>
<dbReference type="PANTHER" id="PTHR46268:SF6">
    <property type="entry name" value="UNIVERSAL STRESS PROTEIN UP12"/>
    <property type="match status" value="1"/>
</dbReference>
<dbReference type="PANTHER" id="PTHR46268">
    <property type="entry name" value="STRESS RESPONSE PROTEIN NHAX"/>
    <property type="match status" value="1"/>
</dbReference>
<evidence type="ECO:0000313" key="4">
    <source>
        <dbReference type="Proteomes" id="UP001499910"/>
    </source>
</evidence>
<accession>A0ABP9LKS5</accession>
<dbReference type="CDD" id="cd00293">
    <property type="entry name" value="USP-like"/>
    <property type="match status" value="1"/>
</dbReference>
<organism evidence="3 4">
    <name type="scientific">[Roseibacterium] beibuensis</name>
    <dbReference type="NCBI Taxonomy" id="1193142"/>
    <lineage>
        <taxon>Bacteria</taxon>
        <taxon>Pseudomonadati</taxon>
        <taxon>Pseudomonadota</taxon>
        <taxon>Alphaproteobacteria</taxon>
        <taxon>Rhodobacterales</taxon>
        <taxon>Roseobacteraceae</taxon>
        <taxon>Roseicyclus</taxon>
    </lineage>
</organism>